<dbReference type="RefSeq" id="WP_186929900.1">
    <property type="nucleotide sequence ID" value="NZ_JACOOJ010000015.1"/>
</dbReference>
<comment type="similarity">
    <text evidence="1">Belongs to the TolB family.</text>
</comment>
<accession>A0ABR7DR40</accession>
<dbReference type="Gene3D" id="2.120.10.30">
    <property type="entry name" value="TolB, C-terminal domain"/>
    <property type="match status" value="1"/>
</dbReference>
<dbReference type="PANTHER" id="PTHR36842:SF1">
    <property type="entry name" value="PROTEIN TOLB"/>
    <property type="match status" value="1"/>
</dbReference>
<keyword evidence="3" id="KW-1185">Reference proteome</keyword>
<dbReference type="InterPro" id="IPR011659">
    <property type="entry name" value="WD40"/>
</dbReference>
<dbReference type="InterPro" id="IPR011042">
    <property type="entry name" value="6-blade_b-propeller_TolB-like"/>
</dbReference>
<sequence length="402" mass="45413">MKTTQGLCFLLLSAMIGCNDIDYEHSAMDSFSAYPIIGDQSIRIDLSKTPKFVCGTVDGLPTEYYAPDQCELYVSDSPDGPFEKIYTAVQLNNDGDTYTLKAINGKPYYIYTLSHKKGFPAIQTPTIMVVPNPQPVQHTITSVAQQDYTYGQHISYNPVKDKIVYYNPNYEDSSSILLTDLNGSSTEQIVTNGTNPSWDRTGEKIFFKNKEGLLHLYDCKTKEIIPFPTDNPLKCGKEVLISPNNDRLLYQDASLKNIHIFNLLSKEDTVILNLNKNYAPSSFCWINENEYLFSGGQQGGQQHDNINKASISGKSIISTMTSGWNDYAPSLSPDKQKLAFISDRSGSLQVWIYDYVSQSYRQITGYQKKVFTYPITIQSNIEWIDNTTICFIFDSQIIRINL</sequence>
<comment type="caution">
    <text evidence="2">The sequence shown here is derived from an EMBL/GenBank/DDBJ whole genome shotgun (WGS) entry which is preliminary data.</text>
</comment>
<dbReference type="Pfam" id="PF07676">
    <property type="entry name" value="PD40"/>
    <property type="match status" value="1"/>
</dbReference>
<evidence type="ECO:0000256" key="1">
    <source>
        <dbReference type="ARBA" id="ARBA00009820"/>
    </source>
</evidence>
<protein>
    <submittedName>
        <fullName evidence="2">PD40 domain-containing protein</fullName>
    </submittedName>
</protein>
<dbReference type="PANTHER" id="PTHR36842">
    <property type="entry name" value="PROTEIN TOLB HOMOLOG"/>
    <property type="match status" value="1"/>
</dbReference>
<evidence type="ECO:0000313" key="2">
    <source>
        <dbReference type="EMBL" id="MBC5633158.1"/>
    </source>
</evidence>
<gene>
    <name evidence="2" type="ORF">H8S65_10310</name>
</gene>
<dbReference type="SUPFAM" id="SSF82171">
    <property type="entry name" value="DPP6 N-terminal domain-like"/>
    <property type="match status" value="1"/>
</dbReference>
<reference evidence="2 3" key="1">
    <citation type="submission" date="2020-08" db="EMBL/GenBank/DDBJ databases">
        <title>Genome public.</title>
        <authorList>
            <person name="Liu C."/>
            <person name="Sun Q."/>
        </authorList>
    </citation>
    <scope>NUCLEOTIDE SEQUENCE [LARGE SCALE GENOMIC DNA]</scope>
    <source>
        <strain evidence="2 3">NSJ-79</strain>
    </source>
</reference>
<dbReference type="Proteomes" id="UP000651475">
    <property type="component" value="Unassembled WGS sequence"/>
</dbReference>
<organism evidence="2 3">
    <name type="scientific">Parabacteroides hominis</name>
    <dbReference type="NCBI Taxonomy" id="2763057"/>
    <lineage>
        <taxon>Bacteria</taxon>
        <taxon>Pseudomonadati</taxon>
        <taxon>Bacteroidota</taxon>
        <taxon>Bacteroidia</taxon>
        <taxon>Bacteroidales</taxon>
        <taxon>Tannerellaceae</taxon>
        <taxon>Parabacteroides</taxon>
    </lineage>
</organism>
<dbReference type="PROSITE" id="PS51257">
    <property type="entry name" value="PROKAR_LIPOPROTEIN"/>
    <property type="match status" value="1"/>
</dbReference>
<proteinExistence type="inferred from homology"/>
<name>A0ABR7DR40_9BACT</name>
<evidence type="ECO:0000313" key="3">
    <source>
        <dbReference type="Proteomes" id="UP000651475"/>
    </source>
</evidence>
<dbReference type="EMBL" id="JACOOJ010000015">
    <property type="protein sequence ID" value="MBC5633158.1"/>
    <property type="molecule type" value="Genomic_DNA"/>
</dbReference>